<dbReference type="EMBL" id="NBSK02000002">
    <property type="protein sequence ID" value="KAJ0222283.1"/>
    <property type="molecule type" value="Genomic_DNA"/>
</dbReference>
<accession>A0A9R1WEB9</accession>
<name>A0A9R1WEB9_LACSA</name>
<feature type="coiled-coil region" evidence="1">
    <location>
        <begin position="112"/>
        <end position="143"/>
    </location>
</feature>
<evidence type="ECO:0000313" key="3">
    <source>
        <dbReference type="EMBL" id="KAJ0222283.1"/>
    </source>
</evidence>
<sequence>MGILCLAGGREVHDVVVKSIQDLAKAFSLYDVEMLVRREELLQFAQTAITGLKETGDIARYGDTIETHAQRVDILKVLVESLHNSASKTKMRTLDREKNEALTFRVARSNEVSQIEKELGAEISELEKQRDKIEAELREVIFIVKSKFLTLNTWFLLAPPSDIALVTLLSGWACKGRPREICLSSSTKGCCHARAFLESSNGCNPPCCAMAFLEICLSSGTTGLGRSSSGGILSSITYGANEIASSALASITSQSKKNKGNFNRVLKQLNFPLQLSLCDDKGDIKKAKTPSEFIPIGHKIGTPVPLFKELMKWSFSGINFAGSQADRVDWAFKEEAEAKKLTEKLKNTKISDKSGKKEKGEKSGVGEKAKTKGAVVEKEVTKGEDSFPLLTKIT</sequence>
<keyword evidence="4" id="KW-1185">Reference proteome</keyword>
<reference evidence="3 4" key="1">
    <citation type="journal article" date="2017" name="Nat. Commun.">
        <title>Genome assembly with in vitro proximity ligation data and whole-genome triplication in lettuce.</title>
        <authorList>
            <person name="Reyes-Chin-Wo S."/>
            <person name="Wang Z."/>
            <person name="Yang X."/>
            <person name="Kozik A."/>
            <person name="Arikit S."/>
            <person name="Song C."/>
            <person name="Xia L."/>
            <person name="Froenicke L."/>
            <person name="Lavelle D.O."/>
            <person name="Truco M.J."/>
            <person name="Xia R."/>
            <person name="Zhu S."/>
            <person name="Xu C."/>
            <person name="Xu H."/>
            <person name="Xu X."/>
            <person name="Cox K."/>
            <person name="Korf I."/>
            <person name="Meyers B.C."/>
            <person name="Michelmore R.W."/>
        </authorList>
    </citation>
    <scope>NUCLEOTIDE SEQUENCE [LARGE SCALE GENOMIC DNA]</scope>
    <source>
        <strain evidence="4">cv. Salinas</strain>
        <tissue evidence="3">Seedlings</tissue>
    </source>
</reference>
<gene>
    <name evidence="3" type="ORF">LSAT_V11C200068040</name>
</gene>
<protein>
    <submittedName>
        <fullName evidence="3">Uncharacterized protein</fullName>
    </submittedName>
</protein>
<dbReference type="Proteomes" id="UP000235145">
    <property type="component" value="Unassembled WGS sequence"/>
</dbReference>
<evidence type="ECO:0000256" key="1">
    <source>
        <dbReference type="SAM" id="Coils"/>
    </source>
</evidence>
<evidence type="ECO:0000256" key="2">
    <source>
        <dbReference type="SAM" id="MobiDB-lite"/>
    </source>
</evidence>
<dbReference type="AlphaFoldDB" id="A0A9R1WEB9"/>
<dbReference type="PANTHER" id="PTHR34121:SF1">
    <property type="entry name" value="FILAMIN-A-INTERACTING PROTEIN 1"/>
    <property type="match status" value="1"/>
</dbReference>
<organism evidence="3 4">
    <name type="scientific">Lactuca sativa</name>
    <name type="common">Garden lettuce</name>
    <dbReference type="NCBI Taxonomy" id="4236"/>
    <lineage>
        <taxon>Eukaryota</taxon>
        <taxon>Viridiplantae</taxon>
        <taxon>Streptophyta</taxon>
        <taxon>Embryophyta</taxon>
        <taxon>Tracheophyta</taxon>
        <taxon>Spermatophyta</taxon>
        <taxon>Magnoliopsida</taxon>
        <taxon>eudicotyledons</taxon>
        <taxon>Gunneridae</taxon>
        <taxon>Pentapetalae</taxon>
        <taxon>asterids</taxon>
        <taxon>campanulids</taxon>
        <taxon>Asterales</taxon>
        <taxon>Asteraceae</taxon>
        <taxon>Cichorioideae</taxon>
        <taxon>Cichorieae</taxon>
        <taxon>Lactucinae</taxon>
        <taxon>Lactuca</taxon>
    </lineage>
</organism>
<comment type="caution">
    <text evidence="3">The sequence shown here is derived from an EMBL/GenBank/DDBJ whole genome shotgun (WGS) entry which is preliminary data.</text>
</comment>
<keyword evidence="1" id="KW-0175">Coiled coil</keyword>
<evidence type="ECO:0000313" key="4">
    <source>
        <dbReference type="Proteomes" id="UP000235145"/>
    </source>
</evidence>
<proteinExistence type="predicted"/>
<dbReference type="PANTHER" id="PTHR34121">
    <property type="entry name" value="MYOSIN-11"/>
    <property type="match status" value="1"/>
</dbReference>
<feature type="region of interest" description="Disordered" evidence="2">
    <location>
        <begin position="345"/>
        <end position="376"/>
    </location>
</feature>